<protein>
    <submittedName>
        <fullName evidence="2">Uncharacterized protein</fullName>
    </submittedName>
</protein>
<reference evidence="2 3" key="1">
    <citation type="journal article" date="2017" name="Biosci. Biotechnol. Biochem.">
        <title>Identification and characterization of a sulfoglycosidase from Bifidobacterium bifidum implicated in mucin glycan utilization.</title>
        <authorList>
            <person name="Katoh T."/>
            <person name="Maeshibu T."/>
            <person name="Kikkawa K."/>
            <person name="Gotoh A."/>
            <person name="Tomabechi Y."/>
            <person name="Nakamura M."/>
            <person name="Liao W.-H."/>
            <person name="Yamaguchi M."/>
            <person name="Ashida H."/>
            <person name="Yamamoto K."/>
            <person name="Katayama T."/>
        </authorList>
    </citation>
    <scope>NUCLEOTIDE SEQUENCE [LARGE SCALE GENOMIC DNA]</scope>
    <source>
        <strain evidence="2 3">JCM 7004</strain>
    </source>
</reference>
<organism evidence="2 3">
    <name type="scientific">Bifidobacterium bifidum LMG 13195</name>
    <dbReference type="NCBI Taxonomy" id="1207542"/>
    <lineage>
        <taxon>Bacteria</taxon>
        <taxon>Bacillati</taxon>
        <taxon>Actinomycetota</taxon>
        <taxon>Actinomycetes</taxon>
        <taxon>Bifidobacteriales</taxon>
        <taxon>Bifidobacteriaceae</taxon>
        <taxon>Bifidobacterium</taxon>
    </lineage>
</organism>
<dbReference type="AlphaFoldDB" id="A0A286TCG6"/>
<evidence type="ECO:0000313" key="3">
    <source>
        <dbReference type="Proteomes" id="UP000262177"/>
    </source>
</evidence>
<evidence type="ECO:0000313" key="2">
    <source>
        <dbReference type="EMBL" id="BBA48033.1"/>
    </source>
</evidence>
<name>A0A286TCG6_BIFBI</name>
<dbReference type="EMBL" id="AP018131">
    <property type="protein sequence ID" value="BBA48033.1"/>
    <property type="molecule type" value="Genomic_DNA"/>
</dbReference>
<feature type="compositionally biased region" description="Basic and acidic residues" evidence="1">
    <location>
        <begin position="66"/>
        <end position="81"/>
    </location>
</feature>
<accession>A0A286TCG6</accession>
<proteinExistence type="predicted"/>
<sequence>MSLPSLLRLVVLPFSARLRLRLSSMSRIASQNSLTTAWSLGEPAAVAADLAQPVVERFDAVGGVHHPAEHGREPRERDEPVPRAFPRGGHRRVSPAEPAFRELAERLFRGLPVGRAVHAPERRAHPLPVVVGDEPVGRAYQAHHAGLHDRLGPRGLHGLGQALEPVAAHDQRVGHAPVGHLGAHVRPEGGAPVVLDPYARHMLEPVHVDADGDVRRLGRHPAVVAHLDPDGVQVQDRTELVQRPLLPFEHGVAHRVGDVGYRLGAQVRADRLLKVVLDAAHRHAARVQGYDHLVQSAQPPGTPGHQPRGERAVPAVGNLHGRLSHRRGQRLGTRTVARVRMPAARLRPPVAGRVAQMRRRLGLQAAFQGDPRELARQTAVAGELDPPAVYPFEQGIQRSRRDQRVHQGPRIRHGAIVIPGHIAGHRLHCLGHHDRFLSIR</sequence>
<dbReference type="Proteomes" id="UP000262177">
    <property type="component" value="Chromosome"/>
</dbReference>
<feature type="region of interest" description="Disordered" evidence="1">
    <location>
        <begin position="290"/>
        <end position="312"/>
    </location>
</feature>
<evidence type="ECO:0000256" key="1">
    <source>
        <dbReference type="SAM" id="MobiDB-lite"/>
    </source>
</evidence>
<gene>
    <name evidence="2" type="ORF">BBJK_01497</name>
</gene>
<feature type="region of interest" description="Disordered" evidence="1">
    <location>
        <begin position="64"/>
        <end position="96"/>
    </location>
</feature>